<dbReference type="GO" id="GO:0005524">
    <property type="term" value="F:ATP binding"/>
    <property type="evidence" value="ECO:0007669"/>
    <property type="project" value="UniProtKB-KW"/>
</dbReference>
<evidence type="ECO:0000313" key="10">
    <source>
        <dbReference type="EMBL" id="QWU15595.1"/>
    </source>
</evidence>
<dbReference type="CDD" id="cd03225">
    <property type="entry name" value="ABC_cobalt_CbiO_domain1"/>
    <property type="match status" value="1"/>
</dbReference>
<keyword evidence="5" id="KW-0547">Nucleotide-binding</keyword>
<dbReference type="SUPFAM" id="SSF52540">
    <property type="entry name" value="P-loop containing nucleoside triphosphate hydrolases"/>
    <property type="match status" value="1"/>
</dbReference>
<dbReference type="RefSeq" id="WP_036596320.1">
    <property type="nucleotide sequence ID" value="NZ_CP076607.1"/>
</dbReference>
<dbReference type="InterPro" id="IPR017871">
    <property type="entry name" value="ABC_transporter-like_CS"/>
</dbReference>
<dbReference type="GO" id="GO:0016887">
    <property type="term" value="F:ATP hydrolysis activity"/>
    <property type="evidence" value="ECO:0007669"/>
    <property type="project" value="InterPro"/>
</dbReference>
<dbReference type="InterPro" id="IPR027417">
    <property type="entry name" value="P-loop_NTPase"/>
</dbReference>
<dbReference type="STRING" id="1333845.SAMN04487895_112149"/>
<keyword evidence="8" id="KW-0472">Membrane</keyword>
<comment type="subcellular location">
    <subcellularLocation>
        <location evidence="1">Cell membrane</location>
        <topology evidence="1">Peripheral membrane protein</topology>
    </subcellularLocation>
</comment>
<dbReference type="EMBL" id="CP076607">
    <property type="protein sequence ID" value="QWU15595.1"/>
    <property type="molecule type" value="Genomic_DNA"/>
</dbReference>
<comment type="similarity">
    <text evidence="2">Belongs to the ABC transporter superfamily.</text>
</comment>
<sequence>MTDSAKSPSVVFDDVSFRYLDHGNWIVKDIKFSITPGEWVSIVGGNGSGKSTLVKLMNGLLKPSLGKVLVFGENIDQGNIQKIRQLVGVVFQNPEEQMVGNTVEEDIAFGLQNLRFPRDEMISRVDRILRLLQLVELRNRSVRTLSGGQKQLVTIAGILVMHPQVIIFDEAASMLDPQNAGKLHDVMSDLHRMGFTIIQVTHDPEDILRADRVLVLNHGRLTFDGDVLTLMKQSYILEEAQTLPPFLVRFNKALRSKGMDLPVYCGSEKELAKSIWESISAK</sequence>
<evidence type="ECO:0000256" key="2">
    <source>
        <dbReference type="ARBA" id="ARBA00005417"/>
    </source>
</evidence>
<evidence type="ECO:0000256" key="4">
    <source>
        <dbReference type="ARBA" id="ARBA00022475"/>
    </source>
</evidence>
<dbReference type="GO" id="GO:0043190">
    <property type="term" value="C:ATP-binding cassette (ABC) transporter complex"/>
    <property type="evidence" value="ECO:0007669"/>
    <property type="project" value="TreeGrafter"/>
</dbReference>
<name>A0A1H8SXH9_9BACL</name>
<evidence type="ECO:0000313" key="11">
    <source>
        <dbReference type="EMBL" id="SEO83235.1"/>
    </source>
</evidence>
<keyword evidence="7" id="KW-1278">Translocase</keyword>
<dbReference type="Proteomes" id="UP000198809">
    <property type="component" value="Unassembled WGS sequence"/>
</dbReference>
<gene>
    <name evidence="10" type="ORF">KP014_27780</name>
    <name evidence="11" type="ORF">SAMN04487895_112149</name>
</gene>
<dbReference type="AlphaFoldDB" id="A0A1H8SXH9"/>
<dbReference type="FunFam" id="3.40.50.300:FF:000224">
    <property type="entry name" value="Energy-coupling factor transporter ATP-binding protein EcfA"/>
    <property type="match status" value="1"/>
</dbReference>
<keyword evidence="4" id="KW-1003">Cell membrane</keyword>
<keyword evidence="13" id="KW-1185">Reference proteome</keyword>
<dbReference type="Proteomes" id="UP000683429">
    <property type="component" value="Chromosome"/>
</dbReference>
<evidence type="ECO:0000313" key="13">
    <source>
        <dbReference type="Proteomes" id="UP000683429"/>
    </source>
</evidence>
<dbReference type="InterPro" id="IPR015856">
    <property type="entry name" value="ABC_transpr_CbiO/EcfA_su"/>
</dbReference>
<dbReference type="PROSITE" id="PS00211">
    <property type="entry name" value="ABC_TRANSPORTER_1"/>
    <property type="match status" value="1"/>
</dbReference>
<reference evidence="11 12" key="1">
    <citation type="submission" date="2016-10" db="EMBL/GenBank/DDBJ databases">
        <authorList>
            <person name="de Groot N.N."/>
        </authorList>
    </citation>
    <scope>NUCLEOTIDE SEQUENCE [LARGE SCALE GENOMIC DNA]</scope>
    <source>
        <strain evidence="11 12">CGMCC 1.10238</strain>
    </source>
</reference>
<dbReference type="SMART" id="SM00382">
    <property type="entry name" value="AAA"/>
    <property type="match status" value="1"/>
</dbReference>
<evidence type="ECO:0000256" key="6">
    <source>
        <dbReference type="ARBA" id="ARBA00022840"/>
    </source>
</evidence>
<dbReference type="InterPro" id="IPR003593">
    <property type="entry name" value="AAA+_ATPase"/>
</dbReference>
<evidence type="ECO:0000256" key="5">
    <source>
        <dbReference type="ARBA" id="ARBA00022741"/>
    </source>
</evidence>
<dbReference type="EMBL" id="FODH01000012">
    <property type="protein sequence ID" value="SEO83235.1"/>
    <property type="molecule type" value="Genomic_DNA"/>
</dbReference>
<evidence type="ECO:0000313" key="12">
    <source>
        <dbReference type="Proteomes" id="UP000198809"/>
    </source>
</evidence>
<keyword evidence="6 11" id="KW-0067">ATP-binding</keyword>
<evidence type="ECO:0000256" key="8">
    <source>
        <dbReference type="ARBA" id="ARBA00023136"/>
    </source>
</evidence>
<dbReference type="PROSITE" id="PS50893">
    <property type="entry name" value="ABC_TRANSPORTER_2"/>
    <property type="match status" value="1"/>
</dbReference>
<dbReference type="GO" id="GO:0042626">
    <property type="term" value="F:ATPase-coupled transmembrane transporter activity"/>
    <property type="evidence" value="ECO:0007669"/>
    <property type="project" value="TreeGrafter"/>
</dbReference>
<dbReference type="PANTHER" id="PTHR43553:SF24">
    <property type="entry name" value="ENERGY-COUPLING FACTOR TRANSPORTER ATP-BINDING PROTEIN ECFA1"/>
    <property type="match status" value="1"/>
</dbReference>
<dbReference type="Pfam" id="PF00005">
    <property type="entry name" value="ABC_tran"/>
    <property type="match status" value="1"/>
</dbReference>
<dbReference type="InterPro" id="IPR003439">
    <property type="entry name" value="ABC_transporter-like_ATP-bd"/>
</dbReference>
<keyword evidence="3" id="KW-0813">Transport</keyword>
<protein>
    <submittedName>
        <fullName evidence="10">ATP-binding cassette domain-containing protein</fullName>
    </submittedName>
    <submittedName>
        <fullName evidence="11">Energy-coupling factor transport system ATP-binding protein</fullName>
    </submittedName>
</protein>
<organism evidence="11 12">
    <name type="scientific">Paenibacillus sophorae</name>
    <dbReference type="NCBI Taxonomy" id="1333845"/>
    <lineage>
        <taxon>Bacteria</taxon>
        <taxon>Bacillati</taxon>
        <taxon>Bacillota</taxon>
        <taxon>Bacilli</taxon>
        <taxon>Bacillales</taxon>
        <taxon>Paenibacillaceae</taxon>
        <taxon>Paenibacillus</taxon>
    </lineage>
</organism>
<dbReference type="GO" id="GO:0015087">
    <property type="term" value="F:cobalt ion transmembrane transporter activity"/>
    <property type="evidence" value="ECO:0007669"/>
    <property type="project" value="UniProtKB-ARBA"/>
</dbReference>
<reference evidence="10 13" key="2">
    <citation type="submission" date="2021-06" db="EMBL/GenBank/DDBJ databases">
        <title>Whole genome sequence of Paenibacillus sophorae DSM23020 for comparative genomics.</title>
        <authorList>
            <person name="Kim M.-J."/>
            <person name="Lee G."/>
            <person name="Shin J.-H."/>
        </authorList>
    </citation>
    <scope>NUCLEOTIDE SEQUENCE [LARGE SCALE GENOMIC DNA]</scope>
    <source>
        <strain evidence="10 13">DSM 23020</strain>
    </source>
</reference>
<evidence type="ECO:0000256" key="7">
    <source>
        <dbReference type="ARBA" id="ARBA00022967"/>
    </source>
</evidence>
<evidence type="ECO:0000256" key="3">
    <source>
        <dbReference type="ARBA" id="ARBA00022448"/>
    </source>
</evidence>
<dbReference type="Gene3D" id="3.40.50.300">
    <property type="entry name" value="P-loop containing nucleotide triphosphate hydrolases"/>
    <property type="match status" value="1"/>
</dbReference>
<accession>A0A1H8SXH9</accession>
<dbReference type="PANTHER" id="PTHR43553">
    <property type="entry name" value="HEAVY METAL TRANSPORTER"/>
    <property type="match status" value="1"/>
</dbReference>
<feature type="domain" description="ABC transporter" evidence="9">
    <location>
        <begin position="10"/>
        <end position="243"/>
    </location>
</feature>
<dbReference type="OrthoDB" id="9784332at2"/>
<evidence type="ECO:0000259" key="9">
    <source>
        <dbReference type="PROSITE" id="PS50893"/>
    </source>
</evidence>
<proteinExistence type="inferred from homology"/>
<evidence type="ECO:0000256" key="1">
    <source>
        <dbReference type="ARBA" id="ARBA00004202"/>
    </source>
</evidence>
<dbReference type="InterPro" id="IPR050095">
    <property type="entry name" value="ECF_ABC_transporter_ATP-bd"/>
</dbReference>